<evidence type="ECO:0000313" key="1">
    <source>
        <dbReference type="EMBL" id="CCF49497.1"/>
    </source>
</evidence>
<dbReference type="Proteomes" id="UP000006174">
    <property type="component" value="Unassembled WGS sequence"/>
</dbReference>
<reference evidence="1 2" key="1">
    <citation type="journal article" date="2012" name="Plant Cell">
        <title>Genome comparison of barley and maize smut fungi reveals targeted loss of RNA silencing components and species-specific presence of transposable elements.</title>
        <authorList>
            <person name="Laurie J.D."/>
            <person name="Ali S."/>
            <person name="Linning R."/>
            <person name="Mannhaupt G."/>
            <person name="Wong P."/>
            <person name="Gueldener U."/>
            <person name="Muensterkoetter M."/>
            <person name="Moore R."/>
            <person name="Kahmann R."/>
            <person name="Bakkeren G."/>
            <person name="Schirawski J."/>
        </authorList>
    </citation>
    <scope>NUCLEOTIDE SEQUENCE [LARGE SCALE GENOMIC DNA]</scope>
    <source>
        <strain evidence="2">Uh4875-4</strain>
    </source>
</reference>
<proteinExistence type="predicted"/>
<evidence type="ECO:0000313" key="2">
    <source>
        <dbReference type="Proteomes" id="UP000006174"/>
    </source>
</evidence>
<accession>I2FRF4</accession>
<keyword evidence="2" id="KW-1185">Reference proteome</keyword>
<dbReference type="EMBL" id="CAGI01000145">
    <property type="protein sequence ID" value="CCF49497.1"/>
    <property type="molecule type" value="Genomic_DNA"/>
</dbReference>
<organism evidence="1 2">
    <name type="scientific">Ustilago hordei</name>
    <name type="common">Barley covered smut fungus</name>
    <dbReference type="NCBI Taxonomy" id="120017"/>
    <lineage>
        <taxon>Eukaryota</taxon>
        <taxon>Fungi</taxon>
        <taxon>Dikarya</taxon>
        <taxon>Basidiomycota</taxon>
        <taxon>Ustilaginomycotina</taxon>
        <taxon>Ustilaginomycetes</taxon>
        <taxon>Ustilaginales</taxon>
        <taxon>Ustilaginaceae</taxon>
        <taxon>Ustilago</taxon>
    </lineage>
</organism>
<dbReference type="AlphaFoldDB" id="I2FRF4"/>
<name>I2FRF4_USTHO</name>
<protein>
    <submittedName>
        <fullName evidence="1">Uncharacterized protein</fullName>
    </submittedName>
</protein>
<sequence length="84" mass="9223">MVELRAPGCHHVLFQGSSRLPVQAQPFGPAQSSISLIDASACNLRAFDSKLAIYEISFEADPTQSCHQFSVPFQSDIDRTLQKS</sequence>
<comment type="caution">
    <text evidence="1">The sequence shown here is derived from an EMBL/GenBank/DDBJ whole genome shotgun (WGS) entry which is preliminary data.</text>
</comment>
<gene>
    <name evidence="1" type="ORF">UHOR_07468</name>
</gene>
<dbReference type="HOGENOM" id="CLU_2529153_0_0_1"/>